<feature type="signal peptide" evidence="2">
    <location>
        <begin position="1"/>
        <end position="23"/>
    </location>
</feature>
<dbReference type="AlphaFoldDB" id="A0A2H9TQW7"/>
<dbReference type="GO" id="GO:0004190">
    <property type="term" value="F:aspartic-type endopeptidase activity"/>
    <property type="evidence" value="ECO:0007669"/>
    <property type="project" value="InterPro"/>
</dbReference>
<dbReference type="PROSITE" id="PS51767">
    <property type="entry name" value="PEPTIDASE_A1"/>
    <property type="match status" value="1"/>
</dbReference>
<evidence type="ECO:0000313" key="5">
    <source>
        <dbReference type="Proteomes" id="UP000240830"/>
    </source>
</evidence>
<dbReference type="InterPro" id="IPR021109">
    <property type="entry name" value="Peptidase_aspartic_dom_sf"/>
</dbReference>
<keyword evidence="5" id="KW-1185">Reference proteome</keyword>
<dbReference type="Gene3D" id="2.40.70.10">
    <property type="entry name" value="Acid Proteases"/>
    <property type="match status" value="2"/>
</dbReference>
<name>A0A2H9TQW7_9FUNG</name>
<protein>
    <submittedName>
        <fullName evidence="4">Saccharopepsin</fullName>
    </submittedName>
</protein>
<keyword evidence="2" id="KW-0732">Signal</keyword>
<evidence type="ECO:0000256" key="2">
    <source>
        <dbReference type="SAM" id="SignalP"/>
    </source>
</evidence>
<evidence type="ECO:0000313" key="4">
    <source>
        <dbReference type="EMBL" id="PJF20148.1"/>
    </source>
</evidence>
<dbReference type="PRINTS" id="PR00792">
    <property type="entry name" value="PEPSIN"/>
</dbReference>
<dbReference type="PANTHER" id="PTHR47966">
    <property type="entry name" value="BETA-SITE APP-CLEAVING ENZYME, ISOFORM A-RELATED"/>
    <property type="match status" value="1"/>
</dbReference>
<dbReference type="InterPro" id="IPR034164">
    <property type="entry name" value="Pepsin-like_dom"/>
</dbReference>
<reference evidence="4 5" key="1">
    <citation type="submission" date="2016-10" db="EMBL/GenBank/DDBJ databases">
        <title>The genome of Paramicrosporidium saccamoebae is the missing link in understanding Cryptomycota and Microsporidia evolution.</title>
        <authorList>
            <person name="Quandt C.A."/>
            <person name="Beaudet D."/>
            <person name="Corsaro D."/>
            <person name="Michel R."/>
            <person name="Corradi N."/>
            <person name="James T."/>
        </authorList>
    </citation>
    <scope>NUCLEOTIDE SEQUENCE [LARGE SCALE GENOMIC DNA]</scope>
    <source>
        <strain evidence="4 5">KSL3</strain>
    </source>
</reference>
<dbReference type="InterPro" id="IPR033121">
    <property type="entry name" value="PEPTIDASE_A1"/>
</dbReference>
<proteinExistence type="inferred from homology"/>
<evidence type="ECO:0000256" key="1">
    <source>
        <dbReference type="ARBA" id="ARBA00007447"/>
    </source>
</evidence>
<dbReference type="GO" id="GO:0006508">
    <property type="term" value="P:proteolysis"/>
    <property type="evidence" value="ECO:0007669"/>
    <property type="project" value="InterPro"/>
</dbReference>
<gene>
    <name evidence="4" type="ORF">PSACC_00011</name>
</gene>
<sequence length="358" mass="39424">MSTKRTMNVLAALVLLGLSVCNAMVPAVNLFLSSANLMNMYLGVGYPIQIFSAAVDLSMTESWVMNCEALMCQNETYDPYSSVSFAPQNELFRLDQPIHLAANGSFEGAWVQDRLDFGNLLLLGMDYLMLNKAPVIRPLPFIASFGLGRVARSEMPHMNFITLLQNANVIKSGQFAISRSPVNTTVGRIVFGDVTPGMYVGSLDYFPIYEPQRGFWSLFLNSTSVGNTTTPLQTCAILDTTFPYISAPVDVFQLLCNQLGFTDIRSYTTPGTYYAVADCALIATLPDLVLTFDTTDYTFPPSRYLRPGMGGVCYFMVLGVDLASPKGPAWLLGDFFMQGRMINFDLDNERIGIAISTL</sequence>
<dbReference type="InterPro" id="IPR001461">
    <property type="entry name" value="Aspartic_peptidase_A1"/>
</dbReference>
<dbReference type="STRING" id="1246581.A0A2H9TQW7"/>
<feature type="domain" description="Peptidase A1" evidence="3">
    <location>
        <begin position="38"/>
        <end position="354"/>
    </location>
</feature>
<dbReference type="Proteomes" id="UP000240830">
    <property type="component" value="Unassembled WGS sequence"/>
</dbReference>
<comment type="caution">
    <text evidence="4">The sequence shown here is derived from an EMBL/GenBank/DDBJ whole genome shotgun (WGS) entry which is preliminary data.</text>
</comment>
<dbReference type="PANTHER" id="PTHR47966:SF51">
    <property type="entry name" value="BETA-SITE APP-CLEAVING ENZYME, ISOFORM A-RELATED"/>
    <property type="match status" value="1"/>
</dbReference>
<feature type="chain" id="PRO_5014197204" evidence="2">
    <location>
        <begin position="24"/>
        <end position="358"/>
    </location>
</feature>
<dbReference type="CDD" id="cd05471">
    <property type="entry name" value="pepsin_like"/>
    <property type="match status" value="1"/>
</dbReference>
<comment type="similarity">
    <text evidence="1">Belongs to the peptidase A1 family.</text>
</comment>
<accession>A0A2H9TQW7</accession>
<dbReference type="EMBL" id="MTSL01000003">
    <property type="protein sequence ID" value="PJF20148.1"/>
    <property type="molecule type" value="Genomic_DNA"/>
</dbReference>
<dbReference type="Pfam" id="PF00026">
    <property type="entry name" value="Asp"/>
    <property type="match status" value="1"/>
</dbReference>
<dbReference type="OrthoDB" id="771136at2759"/>
<dbReference type="SUPFAM" id="SSF50630">
    <property type="entry name" value="Acid proteases"/>
    <property type="match status" value="1"/>
</dbReference>
<organism evidence="4 5">
    <name type="scientific">Paramicrosporidium saccamoebae</name>
    <dbReference type="NCBI Taxonomy" id="1246581"/>
    <lineage>
        <taxon>Eukaryota</taxon>
        <taxon>Fungi</taxon>
        <taxon>Fungi incertae sedis</taxon>
        <taxon>Cryptomycota</taxon>
        <taxon>Cryptomycota incertae sedis</taxon>
        <taxon>Paramicrosporidium</taxon>
    </lineage>
</organism>
<evidence type="ECO:0000259" key="3">
    <source>
        <dbReference type="PROSITE" id="PS51767"/>
    </source>
</evidence>